<sequence length="91" mass="9376">MTLSFQTPGLKWVLYASALLFALLSCKDQSSGKTQGNDTISNTANSSPVHSQTDSLNTGIDNSGTSMGEGTTTSGTSTGSSSTHKDSVKKN</sequence>
<gene>
    <name evidence="3" type="ORF">SAMN02745131_01779</name>
</gene>
<keyword evidence="2" id="KW-0732">Signal</keyword>
<reference evidence="3 4" key="1">
    <citation type="submission" date="2016-11" db="EMBL/GenBank/DDBJ databases">
        <authorList>
            <person name="Jaros S."/>
            <person name="Januszkiewicz K."/>
            <person name="Wedrychowicz H."/>
        </authorList>
    </citation>
    <scope>NUCLEOTIDE SEQUENCE [LARGE SCALE GENOMIC DNA]</scope>
    <source>
        <strain evidence="3 4">DSM 18119</strain>
    </source>
</reference>
<dbReference type="EMBL" id="FQUU01000006">
    <property type="protein sequence ID" value="SHF09741.1"/>
    <property type="molecule type" value="Genomic_DNA"/>
</dbReference>
<evidence type="ECO:0000256" key="1">
    <source>
        <dbReference type="SAM" id="MobiDB-lite"/>
    </source>
</evidence>
<name>A0A1M4YVB9_9BACT</name>
<feature type="compositionally biased region" description="Low complexity" evidence="1">
    <location>
        <begin position="63"/>
        <end position="82"/>
    </location>
</feature>
<evidence type="ECO:0000313" key="4">
    <source>
        <dbReference type="Proteomes" id="UP000184048"/>
    </source>
</evidence>
<feature type="signal peptide" evidence="2">
    <location>
        <begin position="1"/>
        <end position="18"/>
    </location>
</feature>
<evidence type="ECO:0000256" key="2">
    <source>
        <dbReference type="SAM" id="SignalP"/>
    </source>
</evidence>
<protein>
    <submittedName>
        <fullName evidence="3">Uncharacterized protein</fullName>
    </submittedName>
</protein>
<dbReference type="Proteomes" id="UP000184048">
    <property type="component" value="Unassembled WGS sequence"/>
</dbReference>
<feature type="compositionally biased region" description="Polar residues" evidence="1">
    <location>
        <begin position="29"/>
        <end position="62"/>
    </location>
</feature>
<feature type="chain" id="PRO_5012544717" evidence="2">
    <location>
        <begin position="19"/>
        <end position="91"/>
    </location>
</feature>
<dbReference type="AlphaFoldDB" id="A0A1M4YVB9"/>
<dbReference type="RefSeq" id="WP_072834988.1">
    <property type="nucleotide sequence ID" value="NZ_FQUU01000006.1"/>
</dbReference>
<keyword evidence="4" id="KW-1185">Reference proteome</keyword>
<accession>A0A1M4YVB9</accession>
<organism evidence="3 4">
    <name type="scientific">Flavisolibacter ginsengisoli DSM 18119</name>
    <dbReference type="NCBI Taxonomy" id="1121884"/>
    <lineage>
        <taxon>Bacteria</taxon>
        <taxon>Pseudomonadati</taxon>
        <taxon>Bacteroidota</taxon>
        <taxon>Chitinophagia</taxon>
        <taxon>Chitinophagales</taxon>
        <taxon>Chitinophagaceae</taxon>
        <taxon>Flavisolibacter</taxon>
    </lineage>
</organism>
<proteinExistence type="predicted"/>
<feature type="region of interest" description="Disordered" evidence="1">
    <location>
        <begin position="29"/>
        <end position="91"/>
    </location>
</feature>
<evidence type="ECO:0000313" key="3">
    <source>
        <dbReference type="EMBL" id="SHF09741.1"/>
    </source>
</evidence>